<feature type="disulfide bond" evidence="26">
    <location>
        <begin position="401"/>
        <end position="410"/>
    </location>
</feature>
<evidence type="ECO:0000256" key="7">
    <source>
        <dbReference type="ARBA" id="ARBA00022553"/>
    </source>
</evidence>
<dbReference type="InterPro" id="IPR002110">
    <property type="entry name" value="Ankyrin_rpt"/>
</dbReference>
<feature type="disulfide bond" evidence="24">
    <location>
        <begin position="462"/>
        <end position="477"/>
    </location>
</feature>
<feature type="binding site" evidence="23">
    <location>
        <position position="433"/>
    </location>
    <ligand>
        <name>Ca(2+)</name>
        <dbReference type="ChEBI" id="CHEBI:29108"/>
        <label>1</label>
    </ligand>
</feature>
<keyword evidence="15 25" id="KW-0040">ANK repeat</keyword>
<evidence type="ECO:0000256" key="13">
    <source>
        <dbReference type="ARBA" id="ARBA00022989"/>
    </source>
</evidence>
<evidence type="ECO:0000256" key="1">
    <source>
        <dbReference type="ARBA" id="ARBA00004123"/>
    </source>
</evidence>
<dbReference type="PIRSF" id="PIRSF002279">
    <property type="entry name" value="Notch"/>
    <property type="match status" value="1"/>
</dbReference>
<dbReference type="InterPro" id="IPR000742">
    <property type="entry name" value="EGF"/>
</dbReference>
<reference evidence="30" key="1">
    <citation type="submission" date="2025-08" db="UniProtKB">
        <authorList>
            <consortium name="Ensembl"/>
        </authorList>
    </citation>
    <scope>IDENTIFICATION</scope>
</reference>
<evidence type="ECO:0000256" key="11">
    <source>
        <dbReference type="ARBA" id="ARBA00022782"/>
    </source>
</evidence>
<feature type="disulfide bond" evidence="24 26">
    <location>
        <begin position="441"/>
        <end position="450"/>
    </location>
</feature>
<dbReference type="Pfam" id="PF00066">
    <property type="entry name" value="Notch"/>
    <property type="match status" value="3"/>
</dbReference>
<feature type="disulfide bond" evidence="26">
    <location>
        <begin position="995"/>
        <end position="1004"/>
    </location>
</feature>
<evidence type="ECO:0000256" key="23">
    <source>
        <dbReference type="PIRSR" id="PIRSR002279-1"/>
    </source>
</evidence>
<dbReference type="GO" id="GO:0051240">
    <property type="term" value="P:positive regulation of multicellular organismal process"/>
    <property type="evidence" value="ECO:0007669"/>
    <property type="project" value="UniProtKB-ARBA"/>
</dbReference>
<dbReference type="Pfam" id="PF12661">
    <property type="entry name" value="hEGF"/>
    <property type="match status" value="6"/>
</dbReference>
<dbReference type="CDD" id="cd00054">
    <property type="entry name" value="EGF_CA"/>
    <property type="match status" value="25"/>
</dbReference>
<dbReference type="FunFam" id="2.10.25.10:FF:000031">
    <property type="entry name" value="neurogenic locus notch homolog protein 3"/>
    <property type="match status" value="4"/>
</dbReference>
<dbReference type="FunFam" id="2.10.25.10:FF:000173">
    <property type="entry name" value="Neurogenic locus notch protein 2"/>
    <property type="match status" value="2"/>
</dbReference>
<dbReference type="Pfam" id="PF25024">
    <property type="entry name" value="EGF_TEN"/>
    <property type="match status" value="1"/>
</dbReference>
<feature type="disulfide bond" evidence="26">
    <location>
        <begin position="592"/>
        <end position="601"/>
    </location>
</feature>
<feature type="domain" description="EGF-like" evidence="28">
    <location>
        <begin position="1334"/>
        <end position="1370"/>
    </location>
</feature>
<evidence type="ECO:0000256" key="25">
    <source>
        <dbReference type="PROSITE-ProRule" id="PRU00023"/>
    </source>
</evidence>
<dbReference type="GO" id="GO:0048858">
    <property type="term" value="P:cell projection morphogenesis"/>
    <property type="evidence" value="ECO:0007669"/>
    <property type="project" value="UniProtKB-ARBA"/>
</dbReference>
<feature type="disulfide bond" evidence="26">
    <location>
        <begin position="324"/>
        <end position="333"/>
    </location>
</feature>
<dbReference type="FunFam" id="2.10.25.10:FF:000006">
    <property type="entry name" value="Versican core protein-like isoform 1"/>
    <property type="match status" value="1"/>
</dbReference>
<dbReference type="GO" id="GO:0005509">
    <property type="term" value="F:calcium ion binding"/>
    <property type="evidence" value="ECO:0007669"/>
    <property type="project" value="InterPro"/>
</dbReference>
<feature type="disulfide bond" evidence="24">
    <location>
        <begin position="495"/>
        <end position="506"/>
    </location>
</feature>
<feature type="domain" description="EGF-like" evidence="28">
    <location>
        <begin position="642"/>
        <end position="677"/>
    </location>
</feature>
<comment type="similarity">
    <text evidence="3">Belongs to the NOTCH family.</text>
</comment>
<dbReference type="CDD" id="cd21704">
    <property type="entry name" value="JMTM_Notch3"/>
    <property type="match status" value="1"/>
</dbReference>
<dbReference type="PROSITE" id="PS01187">
    <property type="entry name" value="EGF_CA"/>
    <property type="match status" value="9"/>
</dbReference>
<dbReference type="GO" id="GO:0030097">
    <property type="term" value="P:hemopoiesis"/>
    <property type="evidence" value="ECO:0007669"/>
    <property type="project" value="UniProtKB-ARBA"/>
</dbReference>
<evidence type="ECO:0000256" key="8">
    <source>
        <dbReference type="ARBA" id="ARBA00022692"/>
    </source>
</evidence>
<dbReference type="PROSITE" id="PS50026">
    <property type="entry name" value="EGF_3"/>
    <property type="match status" value="32"/>
</dbReference>
<feature type="disulfide bond" evidence="26">
    <location>
        <begin position="284"/>
        <end position="293"/>
    </location>
</feature>
<sequence length="2501" mass="270037">MHCFIRVYSHGGGCVVSTTADTTTASSIDFVCAICSLLFYVSIGWQLLSFQNYFFFWVCSFSYMSTETRSEVRKNCNSGGMLADVDKLKCRPGFIGPLCQHLDPCHRSPCLNGAACKSQVVNGIPQYSCVCQRGFRGQDCSLIDACATSPCANGARCANWNNHYNCSCPPGFQGKNCRNDIDECRKPGVCLNGGICINTHGSFRCQCQPGYSGRTCEVSTLPCAPSQCINGGTCRQTSDHSYECACLPGFEGHNCENNVDDCPGHKCMNGGLCVDGVNTYNCQCPPEWTGQYCAEDVNECLMQPNACHNGGTCFNTIGGHTCVCVNGWTGDDCSENIDDCAIAVCFNGATCHDRVASFFCECPVGKTGLLCHLDDACVSNPCNEGAVCDTNPLNGRAICTCPAGFVGGACNQDMDECSIGANPCEHFGKCVNTEGSFQCQCGRGYSGPRCEIDINECLSMPCQNDATCLDRIGEFTCICMPGYTGTYCEIDIDDCESNPCVNDGICRDMVNGFTCTCQPGFTGTMCQIDIDECASTPCQNGAKCYDRPNGFECRCAEGYEGTLCQSNINNCQPDPCHHGTCIDGIASYTCNCDAGYTGYRCENQLNECHSNPCQNGGKCVDLVNKYICQCQHGTSGTNCEINFDDCANNPCDYGICKDGINRYDCVCKPGFTGPKCNVEIDECLSSPCRNGGTCVDEENGFHCQCPEGFKPPYCYSQVDECGSSPCVHGACFNFYRCDCEPGWVGKNCDLDRNDCLPSPCQNAGTCIDQLNGFICKCRQGFRGERVKYNIFSTHTSSFTFTLNSSHLPPPSGVLKCVDTFTNIKPGLTFITVQFCNVLLTSLPPLTGNLCQVNINECASSPCLNKGTCVDGVASFTCLCELPYSGPTCAEVLTPCSPNPYPCLSGGSCTDGINSYHCSCLPGFTGPRCALEVNECQSSPCKNGGTCTDYVNSYTCTCRPGFTGIHCETNIPDCTESSCFNGGTCTDKINGYSCTCRSGFTGSHCQYEVNECDSQPCLNGGICQDALESFRCSCPKGYAGNRCQTPVDWCRRSSPCQNGGRCRQKDASFICECTNGWSGRYCDIPRVSCETAARQRGLQTDELCHHGGHCVNSGNTHYCKCPADYTGSYCESQVDHCEDKPCRNGATCRGYVGGYQCDCMPGYTGQNCEIEINECQSHPCQNGGTCIDLVGHYICSCPPGTLGVLCEINEDDCAPSLGLRNAPPKCLNNGTCVDRVGGYRCNCPPGFTGERCEGDINECLSNPCSPSNSLDCIQLPNDYQCICKPGFTGRRCQNRFSVCESQPCQNGGACSISSSSGLGYTCTCQLGYTGPNCERSMSCRELSCYNGGSCAVTTRGARCTCLPGYGGPQCQHRSNEGCSSQPCQNGGLCTEETSFPFFHCQCPIGWTGKRCEQNTRSPPAPSCPLADCHGKANDGVCDKECNTFPCRWDGGDCSLAANPWARCADPRCWRVFNNSQCDESCNNPDCLYDNFDCRNKEKVCNPIYETYCIDHYADGQCDQGCNTEECGWDGLDCAAKVPEDLADGVLVLVVLLPPDELLRTSTAFLQKLSAILHTTLRFRLDHNGKALIRPYTRREARLKRELQPEQEVIGSIVYLEIDNRLCSQGSEDCFPTADSAAEYLGALSAVDMLRFPYPLKEVRGEKIIEPDPPTKLMLVGIASLFLLVILVIGMLIARRKREHSTLWFPEGFFLKKEPSSNKNRREPVGQDALGMKHMPKTVEESLLGDHSDQWMDSDCPEAKRLKVEEPSMLSDSEDAVDSRQWTQHHLAAADIRVPPTMALTPPQGEFESDCMDVNVRGPDGFTPLMLASFCGGGLEPEVAEEEENEECSANIISDLIYQGASLGAQTDRTGETALHLAARYARADAAKRLLDAGADANAQDNTGRTPLHAAVAADAQGVFQILIRNRATDLDSRMYDGSTALILAARLAVEGMVEELITCHADVNAVDELGKSALHWAAAVNNVDATLALLKNGANKDMQDLKEETPLFLAAREGSCEAVKVLLAHFANREITDHMDRLPRDIAQERMHHDIVQLLDEYNTVRSPQGHGGAGHHLTGGHTLSPLMCPPSAFLPSLKNTPQGKKNRRPGAKGSSLGGQHAASLKESVKARNKKLTLDMQSALLESSVTLSPVDSLDSPHGGASNAGYITNPTSPVAMQSPGLFHSSMSVPSTPMVHNSMLEGGGPFAVSLAQLSDLGAGGMSLQGRVSMASDVNHGYVLSSGQMGLNMGMVSPVSVPFDWHNRMPPSSQCSQQVMNLVQSSQAGMHPQSPAMQQQNMLMHQQQLYRNPMLQPTPVTSTPTISPVKLPSIAEQQQQQQQPQPQLINHAITNQQSTARMSTSTPPTPQTSVPNPTSFFQQQQLPQQPSQPQPAAQPPQAATSASQPTQALPSQPSSSTAGTEDYPTPPSQHSYSSALDATPKHYLHLPSEHPYLTPSPESPEPWSSPSPHCVSDWSDSTPSPAVAGPAQTQITQIPEANGKMQVFA</sequence>
<feature type="disulfide bond" evidence="26">
    <location>
        <begin position="1323"/>
        <end position="1332"/>
    </location>
</feature>
<dbReference type="GO" id="GO:0016324">
    <property type="term" value="C:apical plasma membrane"/>
    <property type="evidence" value="ECO:0007669"/>
    <property type="project" value="UniProtKB-ARBA"/>
</dbReference>
<feature type="disulfide bond" evidence="24">
    <location>
        <begin position="457"/>
        <end position="468"/>
    </location>
</feature>
<feature type="disulfide bond" evidence="26">
    <location>
        <begin position="571"/>
        <end position="581"/>
    </location>
</feature>
<feature type="disulfide bond" evidence="26">
    <location>
        <begin position="919"/>
        <end position="928"/>
    </location>
</feature>
<feature type="disulfide bond" evidence="26">
    <location>
        <begin position="1033"/>
        <end position="1042"/>
    </location>
</feature>
<feature type="repeat" description="ANK" evidence="25">
    <location>
        <begin position="1968"/>
        <end position="2000"/>
    </location>
</feature>
<dbReference type="GO" id="GO:0005654">
    <property type="term" value="C:nucleoplasm"/>
    <property type="evidence" value="ECO:0007669"/>
    <property type="project" value="UniProtKB-ARBA"/>
</dbReference>
<feature type="disulfide bond" evidence="26">
    <location>
        <begin position="1282"/>
        <end position="1291"/>
    </location>
</feature>
<feature type="compositionally biased region" description="Polar residues" evidence="27">
    <location>
        <begin position="2406"/>
        <end position="2415"/>
    </location>
</feature>
<evidence type="ECO:0000256" key="17">
    <source>
        <dbReference type="ARBA" id="ARBA00023157"/>
    </source>
</evidence>
<feature type="disulfide bond" evidence="26">
    <location>
        <begin position="207"/>
        <end position="216"/>
    </location>
</feature>
<feature type="disulfide bond" evidence="26">
    <location>
        <begin position="1263"/>
        <end position="1280"/>
    </location>
</feature>
<dbReference type="PRINTS" id="PR01452">
    <property type="entry name" value="LNOTCHREPEAT"/>
</dbReference>
<feature type="disulfide bond" evidence="26">
    <location>
        <begin position="555"/>
        <end position="564"/>
    </location>
</feature>
<evidence type="ECO:0000256" key="18">
    <source>
        <dbReference type="ARBA" id="ARBA00023159"/>
    </source>
</evidence>
<dbReference type="PRINTS" id="PR00010">
    <property type="entry name" value="EGFBLOOD"/>
</dbReference>
<feature type="domain" description="EGF-like" evidence="28">
    <location>
        <begin position="296"/>
        <end position="334"/>
    </location>
</feature>
<feature type="disulfide bond" evidence="26">
    <location>
        <begin position="721"/>
        <end position="731"/>
    </location>
</feature>
<feature type="disulfide bond" evidence="26">
    <location>
        <begin position="1072"/>
        <end position="1081"/>
    </location>
</feature>
<feature type="disulfide bond" evidence="26">
    <location>
        <begin position="739"/>
        <end position="748"/>
    </location>
</feature>
<dbReference type="FunFam" id="2.10.25.10:FF:000455">
    <property type="entry name" value="neurogenic locus notch homolog protein 3"/>
    <property type="match status" value="1"/>
</dbReference>
<evidence type="ECO:0000256" key="16">
    <source>
        <dbReference type="ARBA" id="ARBA00023136"/>
    </source>
</evidence>
<dbReference type="FunFam" id="2.10.25.10:FF:000143">
    <property type="entry name" value="Protein crumbs 1"/>
    <property type="match status" value="2"/>
</dbReference>
<dbReference type="Pfam" id="PF07645">
    <property type="entry name" value="EGF_CA"/>
    <property type="match status" value="3"/>
</dbReference>
<keyword evidence="12" id="KW-0914">Notch signaling pathway</keyword>
<feature type="disulfide bond" evidence="26">
    <location>
        <begin position="1360"/>
        <end position="1369"/>
    </location>
</feature>
<evidence type="ECO:0000313" key="31">
    <source>
        <dbReference type="Proteomes" id="UP000261640"/>
    </source>
</evidence>
<dbReference type="InterPro" id="IPR013032">
    <property type="entry name" value="EGF-like_CS"/>
</dbReference>
<dbReference type="Pfam" id="PF07684">
    <property type="entry name" value="NODP"/>
    <property type="match status" value="1"/>
</dbReference>
<comment type="caution">
    <text evidence="26">Lacks conserved residue(s) required for the propagation of feature annotation.</text>
</comment>
<comment type="subcellular location">
    <subcellularLocation>
        <location evidence="2">Cell membrane</location>
        <topology evidence="2">Single-pass type I membrane protein</topology>
    </subcellularLocation>
    <subcellularLocation>
        <location evidence="1">Nucleus</location>
    </subcellularLocation>
</comment>
<feature type="disulfide bond" evidence="26">
    <location>
        <begin position="1382"/>
        <end position="1399"/>
    </location>
</feature>
<keyword evidence="7" id="KW-0597">Phosphoprotein</keyword>
<dbReference type="SMART" id="SM01338">
    <property type="entry name" value="NOD"/>
    <property type="match status" value="1"/>
</dbReference>
<keyword evidence="10" id="KW-0677">Repeat</keyword>
<dbReference type="PROSITE" id="PS01186">
    <property type="entry name" value="EGF_2"/>
    <property type="match status" value="26"/>
</dbReference>
<feature type="domain" description="EGF-like" evidence="28">
    <location>
        <begin position="717"/>
        <end position="749"/>
    </location>
</feature>
<feature type="disulfide bond" evidence="26">
    <location>
        <begin position="1120"/>
        <end position="1129"/>
    </location>
</feature>
<evidence type="ECO:0000256" key="9">
    <source>
        <dbReference type="ARBA" id="ARBA00022729"/>
    </source>
</evidence>
<feature type="disulfide bond" evidence="26">
    <location>
        <begin position="646"/>
        <end position="656"/>
    </location>
</feature>
<dbReference type="InterPro" id="IPR009030">
    <property type="entry name" value="Growth_fac_rcpt_cys_sf"/>
</dbReference>
<dbReference type="Ensembl" id="ENSMAMT00000057358.1">
    <property type="protein sequence ID" value="ENSMAMP00000062998.1"/>
    <property type="gene ID" value="ENSMAMG00000012868.2"/>
</dbReference>
<dbReference type="GO" id="GO:0048646">
    <property type="term" value="P:anatomical structure formation involved in morphogenesis"/>
    <property type="evidence" value="ECO:0007669"/>
    <property type="project" value="UniProtKB-ARBA"/>
</dbReference>
<feature type="disulfide bond" evidence="26">
    <location>
        <begin position="131"/>
        <end position="140"/>
    </location>
</feature>
<evidence type="ECO:0000256" key="19">
    <source>
        <dbReference type="ARBA" id="ARBA00023163"/>
    </source>
</evidence>
<feature type="domain" description="LNR" evidence="29">
    <location>
        <begin position="1462"/>
        <end position="1497"/>
    </location>
</feature>
<dbReference type="InterPro" id="IPR011656">
    <property type="entry name" value="Notch_NODP_dom"/>
</dbReference>
<feature type="domain" description="EGF-like" evidence="28">
    <location>
        <begin position="1132"/>
        <end position="1168"/>
    </location>
</feature>
<dbReference type="FunFam" id="2.10.25.10:FF:000127">
    <property type="entry name" value="Neurogenic locus notch protein 1"/>
    <property type="match status" value="1"/>
</dbReference>
<keyword evidence="16" id="KW-0472">Membrane</keyword>
<dbReference type="GO" id="GO:0045944">
    <property type="term" value="P:positive regulation of transcription by RNA polymerase II"/>
    <property type="evidence" value="ECO:0007669"/>
    <property type="project" value="UniProtKB-ARBA"/>
</dbReference>
<dbReference type="InterPro" id="IPR010660">
    <property type="entry name" value="Notch_NOD_dom"/>
</dbReference>
<evidence type="ECO:0000256" key="2">
    <source>
        <dbReference type="ARBA" id="ARBA00004251"/>
    </source>
</evidence>
<evidence type="ECO:0000256" key="10">
    <source>
        <dbReference type="ARBA" id="ARBA00022737"/>
    </source>
</evidence>
<feature type="domain" description="EGF-like" evidence="28">
    <location>
        <begin position="853"/>
        <end position="889"/>
    </location>
</feature>
<dbReference type="GeneTree" id="ENSGT00940000160234"/>
<keyword evidence="17 24" id="KW-1015">Disulfide bond</keyword>
<feature type="domain" description="EGF-like" evidence="28">
    <location>
        <begin position="1007"/>
        <end position="1043"/>
    </location>
</feature>
<dbReference type="GO" id="GO:0035282">
    <property type="term" value="P:segmentation"/>
    <property type="evidence" value="ECO:0007669"/>
    <property type="project" value="UniProtKB-ARBA"/>
</dbReference>
<feature type="repeat" description="ANK" evidence="25">
    <location>
        <begin position="1935"/>
        <end position="1967"/>
    </location>
</feature>
<dbReference type="SMART" id="SM01334">
    <property type="entry name" value="DUF3454"/>
    <property type="match status" value="1"/>
</dbReference>
<feature type="binding site" evidence="23">
    <location>
        <position position="436"/>
    </location>
    <ligand>
        <name>Ca(2+)</name>
        <dbReference type="ChEBI" id="CHEBI:29108"/>
        <label>1</label>
    </ligand>
</feature>
<evidence type="ECO:0000256" key="6">
    <source>
        <dbReference type="ARBA" id="ARBA00022536"/>
    </source>
</evidence>
<evidence type="ECO:0000256" key="22">
    <source>
        <dbReference type="ARBA" id="ARBA00023242"/>
    </source>
</evidence>
<feature type="disulfide bond" evidence="26">
    <location>
        <begin position="1196"/>
        <end position="1205"/>
    </location>
</feature>
<keyword evidence="23" id="KW-0106">Calcium</keyword>
<dbReference type="GO" id="GO:0048863">
    <property type="term" value="P:stem cell differentiation"/>
    <property type="evidence" value="ECO:0007669"/>
    <property type="project" value="UniProtKB-ARBA"/>
</dbReference>
<keyword evidence="18" id="KW-0010">Activator</keyword>
<dbReference type="FunFam" id="1.25.40.20:FF:000005">
    <property type="entry name" value="Neurogenic locus notch 1"/>
    <property type="match status" value="1"/>
</dbReference>
<dbReference type="Pfam" id="PF06816">
    <property type="entry name" value="NOD"/>
    <property type="match status" value="1"/>
</dbReference>
<feature type="domain" description="EGF-like" evidence="28">
    <location>
        <begin position="751"/>
        <end position="787"/>
    </location>
</feature>
<feature type="domain" description="EGF-like" evidence="28">
    <location>
        <begin position="931"/>
        <end position="967"/>
    </location>
</feature>
<feature type="domain" description="EGF-like" evidence="28">
    <location>
        <begin position="529"/>
        <end position="565"/>
    </location>
</feature>
<proteinExistence type="inferred from homology"/>
<dbReference type="PRINTS" id="PR01983">
    <property type="entry name" value="NOTCH"/>
</dbReference>
<feature type="domain" description="EGF-like" evidence="28">
    <location>
        <begin position="1254"/>
        <end position="1292"/>
    </location>
</feature>
<feature type="domain" description="EGF-like" evidence="28">
    <location>
        <begin position="1045"/>
        <end position="1082"/>
    </location>
</feature>
<evidence type="ECO:0000313" key="30">
    <source>
        <dbReference type="Ensembl" id="ENSMAMP00000062998.1"/>
    </source>
</evidence>
<feature type="disulfide bond" evidence="24 26">
    <location>
        <begin position="479"/>
        <end position="488"/>
    </location>
</feature>
<evidence type="ECO:0000256" key="3">
    <source>
        <dbReference type="ARBA" id="ARBA00005847"/>
    </source>
</evidence>
<dbReference type="InterPro" id="IPR022331">
    <property type="entry name" value="Notch_3"/>
</dbReference>
<feature type="domain" description="EGF-like" evidence="28">
    <location>
        <begin position="373"/>
        <end position="411"/>
    </location>
</feature>
<feature type="disulfide bond" evidence="24 26">
    <location>
        <begin position="517"/>
        <end position="526"/>
    </location>
</feature>
<feature type="domain" description="EGF-like" evidence="28">
    <location>
        <begin position="1208"/>
        <end position="1252"/>
    </location>
</feature>
<dbReference type="FunFam" id="2.10.25.10:FF:000012">
    <property type="entry name" value="Delta-like protein"/>
    <property type="match status" value="1"/>
</dbReference>
<dbReference type="PROSITE" id="PS50088">
    <property type="entry name" value="ANK_REPEAT"/>
    <property type="match status" value="4"/>
</dbReference>
<dbReference type="GO" id="GO:0031017">
    <property type="term" value="P:exocrine pancreas development"/>
    <property type="evidence" value="ECO:0007669"/>
    <property type="project" value="UniProtKB-ARBA"/>
</dbReference>
<dbReference type="Gene3D" id="2.10.25.10">
    <property type="entry name" value="Laminin"/>
    <property type="match status" value="32"/>
</dbReference>
<dbReference type="FunFam" id="3.30.300.320:FF:000001">
    <property type="entry name" value="Neurogenic locus notch 1"/>
    <property type="match status" value="1"/>
</dbReference>
<accession>A0A7N8Y6L3</accession>
<feature type="disulfide bond" evidence="26">
    <location>
        <begin position="705"/>
        <end position="714"/>
    </location>
</feature>
<keyword evidence="9" id="KW-0732">Signal</keyword>
<evidence type="ECO:0000256" key="21">
    <source>
        <dbReference type="ARBA" id="ARBA00023180"/>
    </source>
</evidence>
<evidence type="ECO:0000259" key="29">
    <source>
        <dbReference type="PROSITE" id="PS50258"/>
    </source>
</evidence>
<dbReference type="GO" id="GO:0042659">
    <property type="term" value="P:regulation of cell fate specification"/>
    <property type="evidence" value="ECO:0007669"/>
    <property type="project" value="UniProtKB-ARBA"/>
</dbReference>
<dbReference type="GO" id="GO:0045595">
    <property type="term" value="P:regulation of cell differentiation"/>
    <property type="evidence" value="ECO:0007669"/>
    <property type="project" value="UniProtKB-ARBA"/>
</dbReference>
<keyword evidence="11" id="KW-0221">Differentiation</keyword>
<dbReference type="SMART" id="SM00004">
    <property type="entry name" value="NL"/>
    <property type="match status" value="3"/>
</dbReference>
<feature type="region of interest" description="Disordered" evidence="27">
    <location>
        <begin position="2085"/>
        <end position="2122"/>
    </location>
</feature>
<keyword evidence="5" id="KW-1003">Cell membrane</keyword>
<feature type="binding site" evidence="23">
    <location>
        <position position="456"/>
    </location>
    <ligand>
        <name>Ca(2+)</name>
        <dbReference type="ChEBI" id="CHEBI:29108"/>
        <label>2</label>
    </ligand>
</feature>
<dbReference type="GO" id="GO:0009952">
    <property type="term" value="P:anterior/posterior pattern specification"/>
    <property type="evidence" value="ECO:0007669"/>
    <property type="project" value="UniProtKB-ARBA"/>
</dbReference>
<dbReference type="FunFam" id="2.10.25.10:FF:000004">
    <property type="entry name" value="Neurogenic locus notch 1"/>
    <property type="match status" value="4"/>
</dbReference>
<protein>
    <submittedName>
        <fullName evidence="30">Notch receptor 3</fullName>
    </submittedName>
</protein>
<dbReference type="SMART" id="SM00181">
    <property type="entry name" value="EGF"/>
    <property type="match status" value="32"/>
</dbReference>
<evidence type="ECO:0000259" key="28">
    <source>
        <dbReference type="PROSITE" id="PS50026"/>
    </source>
</evidence>
<dbReference type="GO" id="GO:0035239">
    <property type="term" value="P:tube morphogenesis"/>
    <property type="evidence" value="ECO:0007669"/>
    <property type="project" value="UniProtKB-ARBA"/>
</dbReference>
<evidence type="ECO:0000256" key="20">
    <source>
        <dbReference type="ARBA" id="ARBA00023170"/>
    </source>
</evidence>
<feature type="domain" description="EGF-like" evidence="28">
    <location>
        <begin position="413"/>
        <end position="451"/>
    </location>
</feature>
<dbReference type="GO" id="GO:0007219">
    <property type="term" value="P:Notch signaling pathway"/>
    <property type="evidence" value="ECO:0007669"/>
    <property type="project" value="UniProtKB-KW"/>
</dbReference>
<keyword evidence="19" id="KW-0804">Transcription</keyword>
<dbReference type="FunFam" id="2.10.25.10:FF:000136">
    <property type="entry name" value="Neurogenic locus notch 1"/>
    <property type="match status" value="1"/>
</dbReference>
<feature type="compositionally biased region" description="Low complexity" evidence="27">
    <location>
        <begin position="2391"/>
        <end position="2405"/>
    </location>
</feature>
<dbReference type="InterPro" id="IPR049883">
    <property type="entry name" value="NOTCH1_EGF-like"/>
</dbReference>
<dbReference type="InParanoid" id="A0A7N8Y6L3"/>
<dbReference type="SMART" id="SM00248">
    <property type="entry name" value="ANK"/>
    <property type="match status" value="6"/>
</dbReference>
<dbReference type="InterPro" id="IPR018097">
    <property type="entry name" value="EGF_Ca-bd_CS"/>
</dbReference>
<feature type="domain" description="EGF-like" evidence="28">
    <location>
        <begin position="1095"/>
        <end position="1130"/>
    </location>
</feature>
<evidence type="ECO:0000256" key="12">
    <source>
        <dbReference type="ARBA" id="ARBA00022976"/>
    </source>
</evidence>
<feature type="domain" description="EGF-like" evidence="28">
    <location>
        <begin position="142"/>
        <end position="178"/>
    </location>
</feature>
<feature type="binding site" evidence="23">
    <location>
        <position position="453"/>
    </location>
    <ligand>
        <name>Ca(2+)</name>
        <dbReference type="ChEBI" id="CHEBI:29108"/>
        <label>2</label>
    </ligand>
</feature>
<feature type="disulfide bond" evidence="26">
    <location>
        <begin position="667"/>
        <end position="676"/>
    </location>
</feature>
<dbReference type="FunFam" id="2.10.25.10:FF:000060">
    <property type="entry name" value="Neurogenic locus notch protein 1"/>
    <property type="match status" value="1"/>
</dbReference>
<dbReference type="InterPro" id="IPR008297">
    <property type="entry name" value="Notch"/>
</dbReference>
<dbReference type="Pfam" id="PF00023">
    <property type="entry name" value="Ank"/>
    <property type="match status" value="1"/>
</dbReference>
<dbReference type="GO" id="GO:0048663">
    <property type="term" value="P:neuron fate commitment"/>
    <property type="evidence" value="ECO:0007669"/>
    <property type="project" value="UniProtKB-ARBA"/>
</dbReference>
<dbReference type="InterPro" id="IPR024600">
    <property type="entry name" value="Notch_C"/>
</dbReference>
<dbReference type="FunFam" id="2.10.25.10:FF:000080">
    <property type="entry name" value="Neurogenic locus notch 1"/>
    <property type="match status" value="2"/>
</dbReference>
<dbReference type="GO" id="GO:0014016">
    <property type="term" value="P:neuroblast differentiation"/>
    <property type="evidence" value="ECO:0007669"/>
    <property type="project" value="UniProtKB-ARBA"/>
</dbReference>
<dbReference type="PROSITE" id="PS50258">
    <property type="entry name" value="LNR"/>
    <property type="match status" value="3"/>
</dbReference>
<dbReference type="GO" id="GO:0038023">
    <property type="term" value="F:signaling receptor activity"/>
    <property type="evidence" value="ECO:0007669"/>
    <property type="project" value="InterPro"/>
</dbReference>
<dbReference type="PANTHER" id="PTHR24049:SF22">
    <property type="entry name" value="DROSOPHILA CRUMBS HOMOLOG"/>
    <property type="match status" value="1"/>
</dbReference>
<dbReference type="InterPro" id="IPR035993">
    <property type="entry name" value="Notch-like_dom_sf"/>
</dbReference>
<feature type="domain" description="EGF-like" evidence="28">
    <location>
        <begin position="180"/>
        <end position="217"/>
    </location>
</feature>
<dbReference type="Pfam" id="PF12796">
    <property type="entry name" value="Ank_2"/>
    <property type="match status" value="2"/>
</dbReference>
<dbReference type="Pfam" id="PF00008">
    <property type="entry name" value="EGF"/>
    <property type="match status" value="14"/>
</dbReference>
<dbReference type="FunFam" id="2.10.25.10:FF:000109">
    <property type="entry name" value="Notch homolog 4, [Drosophila]"/>
    <property type="match status" value="2"/>
</dbReference>
<dbReference type="SMART" id="SM00179">
    <property type="entry name" value="EGF_CA"/>
    <property type="match status" value="29"/>
</dbReference>
<feature type="disulfide bond" evidence="26">
    <location>
        <begin position="1242"/>
        <end position="1251"/>
    </location>
</feature>
<dbReference type="GO" id="GO:0045197">
    <property type="term" value="P:establishment or maintenance of epithelial cell apical/basal polarity"/>
    <property type="evidence" value="ECO:0007669"/>
    <property type="project" value="TreeGrafter"/>
</dbReference>
<feature type="disulfide bond" evidence="26">
    <location>
        <begin position="362"/>
        <end position="371"/>
    </location>
</feature>
<keyword evidence="21" id="KW-0325">Glycoprotein</keyword>
<dbReference type="SUPFAM" id="SSF57196">
    <property type="entry name" value="EGF/Laminin"/>
    <property type="match status" value="15"/>
</dbReference>
<feature type="disulfide bond" evidence="26">
    <location>
        <begin position="630"/>
        <end position="639"/>
    </location>
</feature>
<dbReference type="InterPro" id="IPR000152">
    <property type="entry name" value="EGF-type_Asp/Asn_hydroxyl_site"/>
</dbReference>
<dbReference type="PANTHER" id="PTHR24049">
    <property type="entry name" value="CRUMBS FAMILY MEMBER"/>
    <property type="match status" value="1"/>
</dbReference>
<feature type="binding site" evidence="23">
    <location>
        <position position="470"/>
    </location>
    <ligand>
        <name>Ca(2+)</name>
        <dbReference type="ChEBI" id="CHEBI:29108"/>
        <label>2</label>
    </ligand>
</feature>
<feature type="repeat" description="ANK" evidence="25">
    <location>
        <begin position="2001"/>
        <end position="2033"/>
    </location>
</feature>
<feature type="domain" description="EGF-like" evidence="28">
    <location>
        <begin position="491"/>
        <end position="527"/>
    </location>
</feature>
<feature type="disulfide bond" evidence="26">
    <location>
        <begin position="957"/>
        <end position="966"/>
    </location>
</feature>
<dbReference type="GO" id="GO:0019899">
    <property type="term" value="F:enzyme binding"/>
    <property type="evidence" value="ECO:0007669"/>
    <property type="project" value="UniProtKB-ARBA"/>
</dbReference>
<dbReference type="InterPro" id="IPR001881">
    <property type="entry name" value="EGF-like_Ca-bd_dom"/>
</dbReference>
<feature type="domain" description="LNR" evidence="29">
    <location>
        <begin position="1499"/>
        <end position="1542"/>
    </location>
</feature>
<keyword evidence="4" id="KW-0217">Developmental protein</keyword>
<dbReference type="GO" id="GO:1990433">
    <property type="term" value="C:CSL-Notch-Mastermind transcription factor complex"/>
    <property type="evidence" value="ECO:0007669"/>
    <property type="project" value="UniProtKB-ARBA"/>
</dbReference>
<feature type="domain" description="EGF-like" evidence="28">
    <location>
        <begin position="258"/>
        <end position="294"/>
    </location>
</feature>
<dbReference type="Proteomes" id="UP000261640">
    <property type="component" value="Unplaced"/>
</dbReference>
<feature type="domain" description="EGF-like" evidence="28">
    <location>
        <begin position="891"/>
        <end position="929"/>
    </location>
</feature>
<evidence type="ECO:0000256" key="5">
    <source>
        <dbReference type="ARBA" id="ARBA00022475"/>
    </source>
</evidence>
<dbReference type="PROSITE" id="PS00022">
    <property type="entry name" value="EGF_1"/>
    <property type="match status" value="30"/>
</dbReference>
<reference evidence="30" key="2">
    <citation type="submission" date="2025-09" db="UniProtKB">
        <authorList>
            <consortium name="Ensembl"/>
        </authorList>
    </citation>
    <scope>IDENTIFICATION</scope>
</reference>
<dbReference type="GO" id="GO:0005737">
    <property type="term" value="C:cytoplasm"/>
    <property type="evidence" value="ECO:0007669"/>
    <property type="project" value="UniProtKB-ARBA"/>
</dbReference>
<dbReference type="Gene3D" id="1.25.40.20">
    <property type="entry name" value="Ankyrin repeat-containing domain"/>
    <property type="match status" value="1"/>
</dbReference>
<evidence type="ECO:0000256" key="27">
    <source>
        <dbReference type="SAM" id="MobiDB-lite"/>
    </source>
</evidence>
<feature type="disulfide bond" evidence="24">
    <location>
        <begin position="500"/>
        <end position="515"/>
    </location>
</feature>
<evidence type="ECO:0000256" key="4">
    <source>
        <dbReference type="ARBA" id="ARBA00022473"/>
    </source>
</evidence>
<feature type="domain" description="EGF-like" evidence="28">
    <location>
        <begin position="1373"/>
        <end position="1411"/>
    </location>
</feature>
<dbReference type="Gene3D" id="3.30.300.320">
    <property type="match status" value="1"/>
</dbReference>
<dbReference type="FunFam" id="2.10.25.10:FF:000471">
    <property type="entry name" value="Protein lin-12"/>
    <property type="match status" value="1"/>
</dbReference>
<dbReference type="InterPro" id="IPR036770">
    <property type="entry name" value="Ankyrin_rpt-contain_sf"/>
</dbReference>
<feature type="domain" description="EGF-like" evidence="28">
    <location>
        <begin position="1170"/>
        <end position="1206"/>
    </location>
</feature>
<evidence type="ECO:0000256" key="14">
    <source>
        <dbReference type="ARBA" id="ARBA00023015"/>
    </source>
</evidence>
<dbReference type="InterPro" id="IPR000800">
    <property type="entry name" value="Notch_dom"/>
</dbReference>
<feature type="disulfide bond" evidence="26">
    <location>
        <begin position="879"/>
        <end position="888"/>
    </location>
</feature>
<dbReference type="GO" id="GO:0008284">
    <property type="term" value="P:positive regulation of cell population proliferation"/>
    <property type="evidence" value="ECO:0007669"/>
    <property type="project" value="UniProtKB-ARBA"/>
</dbReference>
<name>A0A7N8Y6L3_9TELE</name>
<dbReference type="SUPFAM" id="SSF48403">
    <property type="entry name" value="Ankyrin repeat"/>
    <property type="match status" value="1"/>
</dbReference>
<dbReference type="Gene3D" id="3.30.70.3310">
    <property type="match status" value="1"/>
</dbReference>
<dbReference type="FunFam" id="2.10.25.10:FF:000122">
    <property type="entry name" value="Protein crumbs homolog 2"/>
    <property type="match status" value="1"/>
</dbReference>
<feature type="disulfide bond" evidence="26">
    <location>
        <begin position="1158"/>
        <end position="1167"/>
    </location>
</feature>
<evidence type="ECO:0000256" key="15">
    <source>
        <dbReference type="ARBA" id="ARBA00023043"/>
    </source>
</evidence>
<dbReference type="GO" id="GO:0003008">
    <property type="term" value="P:system process"/>
    <property type="evidence" value="ECO:0007669"/>
    <property type="project" value="UniProtKB-ARBA"/>
</dbReference>
<dbReference type="PROSITE" id="PS00010">
    <property type="entry name" value="ASX_HYDROXYL"/>
    <property type="match status" value="20"/>
</dbReference>
<feature type="binding site" evidence="23">
    <location>
        <position position="508"/>
    </location>
    <ligand>
        <name>Ca(2+)</name>
        <dbReference type="ChEBI" id="CHEBI:29108"/>
        <label>3</label>
    </ligand>
</feature>
<dbReference type="SUPFAM" id="SSF57184">
    <property type="entry name" value="Growth factor receptor domain"/>
    <property type="match status" value="5"/>
</dbReference>
<dbReference type="GO" id="GO:0051241">
    <property type="term" value="P:negative regulation of multicellular organismal process"/>
    <property type="evidence" value="ECO:0007669"/>
    <property type="project" value="UniProtKB-ARBA"/>
</dbReference>
<dbReference type="GO" id="GO:0009791">
    <property type="term" value="P:post-embryonic development"/>
    <property type="evidence" value="ECO:0007669"/>
    <property type="project" value="UniProtKB-ARBA"/>
</dbReference>
<feature type="disulfide bond" evidence="26">
    <location>
        <begin position="382"/>
        <end position="399"/>
    </location>
</feature>
<feature type="repeat" description="ANK" evidence="25">
    <location>
        <begin position="1868"/>
        <end position="1900"/>
    </location>
</feature>
<dbReference type="GO" id="GO:0019904">
    <property type="term" value="F:protein domain specific binding"/>
    <property type="evidence" value="ECO:0007669"/>
    <property type="project" value="UniProtKB-ARBA"/>
</dbReference>
<dbReference type="FunFam" id="2.10.25.10:FF:000092">
    <property type="entry name" value="Neurogenic locus notch protein 1"/>
    <property type="match status" value="1"/>
</dbReference>
<feature type="domain" description="EGF-like" evidence="28">
    <location>
        <begin position="453"/>
        <end position="489"/>
    </location>
</feature>
<keyword evidence="20" id="KW-0675">Receptor</keyword>
<dbReference type="FunFam" id="2.10.25.10:FF:000446">
    <property type="entry name" value="neurogenic locus notch homolog protein 3"/>
    <property type="match status" value="1"/>
</dbReference>
<dbReference type="PRINTS" id="PR01986">
    <property type="entry name" value="NOTCH3"/>
</dbReference>
<feature type="domain" description="EGF-like" evidence="28">
    <location>
        <begin position="219"/>
        <end position="256"/>
    </location>
</feature>
<feature type="domain" description="EGF-like" evidence="28">
    <location>
        <begin position="604"/>
        <end position="640"/>
    </location>
</feature>
<feature type="disulfide bond" evidence="24">
    <location>
        <begin position="417"/>
        <end position="430"/>
    </location>
</feature>
<keyword evidence="13" id="KW-1133">Transmembrane helix</keyword>
<keyword evidence="6 26" id="KW-0245">EGF-like domain</keyword>
<dbReference type="SUPFAM" id="SSF90193">
    <property type="entry name" value="Notch domain"/>
    <property type="match status" value="3"/>
</dbReference>
<dbReference type="PROSITE" id="PS50297">
    <property type="entry name" value="ANK_REP_REGION"/>
    <property type="match status" value="2"/>
</dbReference>
<feature type="domain" description="EGF-like" evidence="28">
    <location>
        <begin position="567"/>
        <end position="602"/>
    </location>
</feature>
<keyword evidence="31" id="KW-1185">Reference proteome</keyword>
<feature type="disulfide bond" evidence="26">
    <location>
        <begin position="246"/>
        <end position="255"/>
    </location>
</feature>
<keyword evidence="8" id="KW-0812">Transmembrane</keyword>
<feature type="region of interest" description="Disordered" evidence="27">
    <location>
        <begin position="2350"/>
        <end position="2501"/>
    </location>
</feature>
<organism evidence="30 31">
    <name type="scientific">Mastacembelus armatus</name>
    <name type="common">zig-zag eel</name>
    <dbReference type="NCBI Taxonomy" id="205130"/>
    <lineage>
        <taxon>Eukaryota</taxon>
        <taxon>Metazoa</taxon>
        <taxon>Chordata</taxon>
        <taxon>Craniata</taxon>
        <taxon>Vertebrata</taxon>
        <taxon>Euteleostomi</taxon>
        <taxon>Actinopterygii</taxon>
        <taxon>Neopterygii</taxon>
        <taxon>Teleostei</taxon>
        <taxon>Neoteleostei</taxon>
        <taxon>Acanthomorphata</taxon>
        <taxon>Anabantaria</taxon>
        <taxon>Synbranchiformes</taxon>
        <taxon>Mastacembelidae</taxon>
        <taxon>Mastacembelus</taxon>
    </lineage>
</organism>
<feature type="domain" description="EGF-like" evidence="28">
    <location>
        <begin position="679"/>
        <end position="715"/>
    </location>
</feature>
<keyword evidence="23" id="KW-0479">Metal-binding</keyword>
<keyword evidence="22" id="KW-0539">Nucleus</keyword>
<dbReference type="InterPro" id="IPR051022">
    <property type="entry name" value="Notch_Cell-Fate_Det"/>
</dbReference>
<feature type="compositionally biased region" description="Low complexity" evidence="27">
    <location>
        <begin position="2355"/>
        <end position="2381"/>
    </location>
</feature>
<keyword evidence="14" id="KW-0805">Transcription regulation</keyword>
<dbReference type="SMART" id="SM01339">
    <property type="entry name" value="NODP"/>
    <property type="match status" value="1"/>
</dbReference>
<feature type="domain" description="EGF-like" evidence="28">
    <location>
        <begin position="101"/>
        <end position="141"/>
    </location>
</feature>
<feature type="disulfide bond" evidence="26">
    <location>
        <begin position="168"/>
        <end position="177"/>
    </location>
</feature>
<evidence type="ECO:0000256" key="24">
    <source>
        <dbReference type="PIRSR" id="PIRSR002279-2"/>
    </source>
</evidence>
<feature type="disulfide bond" evidence="24">
    <location>
        <begin position="424"/>
        <end position="439"/>
    </location>
</feature>
<feature type="domain" description="LNR" evidence="29">
    <location>
        <begin position="1422"/>
        <end position="1461"/>
    </location>
</feature>
<dbReference type="GO" id="GO:0007157">
    <property type="term" value="P:heterophilic cell-cell adhesion via plasma membrane cell adhesion molecules"/>
    <property type="evidence" value="ECO:0007669"/>
    <property type="project" value="TreeGrafter"/>
</dbReference>
<dbReference type="FunFam" id="2.10.25.10:FF:000125">
    <property type="entry name" value="Neurogenic locus notch protein-like"/>
    <property type="match status" value="1"/>
</dbReference>
<feature type="domain" description="EGF-like" evidence="28">
    <location>
        <begin position="336"/>
        <end position="372"/>
    </location>
</feature>
<feature type="domain" description="EGF-like" evidence="28">
    <location>
        <begin position="1294"/>
        <end position="1333"/>
    </location>
</feature>
<feature type="domain" description="EGF-like" evidence="28">
    <location>
        <begin position="969"/>
        <end position="1005"/>
    </location>
</feature>
<evidence type="ECO:0000256" key="26">
    <source>
        <dbReference type="PROSITE-ProRule" id="PRU00076"/>
    </source>
</evidence>
<dbReference type="FunFam" id="2.10.25.10:FF:000146">
    <property type="entry name" value="Putative neurogenic locus notch"/>
    <property type="match status" value="1"/>
</dbReference>
<feature type="disulfide bond" evidence="26">
    <location>
        <begin position="1401"/>
        <end position="1410"/>
    </location>
</feature>